<evidence type="ECO:0000313" key="2">
    <source>
        <dbReference type="Proteomes" id="UP000789920"/>
    </source>
</evidence>
<comment type="caution">
    <text evidence="1">The sequence shown here is derived from an EMBL/GenBank/DDBJ whole genome shotgun (WGS) entry which is preliminary data.</text>
</comment>
<proteinExistence type="predicted"/>
<dbReference type="EMBL" id="CAJVQC010081469">
    <property type="protein sequence ID" value="CAG8818806.1"/>
    <property type="molecule type" value="Genomic_DNA"/>
</dbReference>
<accession>A0ACA9S0G3</accession>
<organism evidence="1 2">
    <name type="scientific">Racocetra persica</name>
    <dbReference type="NCBI Taxonomy" id="160502"/>
    <lineage>
        <taxon>Eukaryota</taxon>
        <taxon>Fungi</taxon>
        <taxon>Fungi incertae sedis</taxon>
        <taxon>Mucoromycota</taxon>
        <taxon>Glomeromycotina</taxon>
        <taxon>Glomeromycetes</taxon>
        <taxon>Diversisporales</taxon>
        <taxon>Gigasporaceae</taxon>
        <taxon>Racocetra</taxon>
    </lineage>
</organism>
<reference evidence="1" key="1">
    <citation type="submission" date="2021-06" db="EMBL/GenBank/DDBJ databases">
        <authorList>
            <person name="Kallberg Y."/>
            <person name="Tangrot J."/>
            <person name="Rosling A."/>
        </authorList>
    </citation>
    <scope>NUCLEOTIDE SEQUENCE</scope>
    <source>
        <strain evidence="1">MA461A</strain>
    </source>
</reference>
<protein>
    <submittedName>
        <fullName evidence="1">28147_t:CDS:1</fullName>
    </submittedName>
</protein>
<feature type="non-terminal residue" evidence="1">
    <location>
        <position position="1"/>
    </location>
</feature>
<dbReference type="Proteomes" id="UP000789920">
    <property type="component" value="Unassembled WGS sequence"/>
</dbReference>
<keyword evidence="2" id="KW-1185">Reference proteome</keyword>
<feature type="non-terminal residue" evidence="1">
    <location>
        <position position="55"/>
    </location>
</feature>
<gene>
    <name evidence="1" type="ORF">RPERSI_LOCUS24991</name>
</gene>
<name>A0ACA9S0G3_9GLOM</name>
<evidence type="ECO:0000313" key="1">
    <source>
        <dbReference type="EMBL" id="CAG8818806.1"/>
    </source>
</evidence>
<sequence>DIETAFWTARIDHFILQEINTAIHIAIYFIYIVSLGGVLLLLLPFLSKSVQKVYE</sequence>